<sequence>MIAGRYSLDRELGRGGMGAVWLGRDEVLGREVAVKRLGLAPGAESPDLERAEREARLAARLSHPHVVAVYDLVDEEEQQYLVMEYVEGTNLSGLLRARGPLLPDAAAALLGQAADALAAAHEAGIVHRDVKPSNMLVGEDGQLKLSDFGIARADADPSLTQTGLVTGSPAYLAPEVASGGTATDASDVWSLGASLFHALTGHPPYEVTDNVLGALFRIVHEEPPRVPDPGWLGPVLEATMHRDPAARWSMAQVRDFLLEGPSTVGGAVGLPAGAEDTAALPAAEAVRAPATAGGGRTEGTQVLSAVPAVTTGPQPVVASSSPDSPVSSDSPGQRRGRPPGSAAAATGSPQRRGGRTVPVLLGLVAGAAVIVLAFVLGQGRGDDDDPQEPTAPAAAGPSQETPSEPEPVTGEDLEQFATSYVETAVADPAAGFELLTPPYQEASRGLEGYTGFWGGVREVTGFSIRGTDAEQGTVTYEYSYVLGNGQRRTDVVELTLEQQPDGSLLIAGARTI</sequence>
<dbReference type="Pfam" id="PF00069">
    <property type="entry name" value="Pkinase"/>
    <property type="match status" value="1"/>
</dbReference>
<evidence type="ECO:0000313" key="7">
    <source>
        <dbReference type="EMBL" id="CAB4741427.1"/>
    </source>
</evidence>
<keyword evidence="1" id="KW-0808">Transferase</keyword>
<keyword evidence="2" id="KW-0547">Nucleotide-binding</keyword>
<feature type="region of interest" description="Disordered" evidence="5">
    <location>
        <begin position="380"/>
        <end position="410"/>
    </location>
</feature>
<dbReference type="InterPro" id="IPR008271">
    <property type="entry name" value="Ser/Thr_kinase_AS"/>
</dbReference>
<dbReference type="GO" id="GO:0005524">
    <property type="term" value="F:ATP binding"/>
    <property type="evidence" value="ECO:0007669"/>
    <property type="project" value="UniProtKB-KW"/>
</dbReference>
<dbReference type="PANTHER" id="PTHR43289:SF6">
    <property type="entry name" value="SERINE_THREONINE-PROTEIN KINASE NEKL-3"/>
    <property type="match status" value="1"/>
</dbReference>
<evidence type="ECO:0000256" key="1">
    <source>
        <dbReference type="ARBA" id="ARBA00022679"/>
    </source>
</evidence>
<dbReference type="PANTHER" id="PTHR43289">
    <property type="entry name" value="MITOGEN-ACTIVATED PROTEIN KINASE KINASE KINASE 20-RELATED"/>
    <property type="match status" value="1"/>
</dbReference>
<reference evidence="7" key="1">
    <citation type="submission" date="2020-05" db="EMBL/GenBank/DDBJ databases">
        <authorList>
            <person name="Chiriac C."/>
            <person name="Salcher M."/>
            <person name="Ghai R."/>
            <person name="Kavagutti S V."/>
        </authorList>
    </citation>
    <scope>NUCLEOTIDE SEQUENCE</scope>
</reference>
<dbReference type="Gene3D" id="1.10.510.10">
    <property type="entry name" value="Transferase(Phosphotransferase) domain 1"/>
    <property type="match status" value="1"/>
</dbReference>
<evidence type="ECO:0000256" key="5">
    <source>
        <dbReference type="SAM" id="MobiDB-lite"/>
    </source>
</evidence>
<feature type="compositionally biased region" description="Low complexity" evidence="5">
    <location>
        <begin position="315"/>
        <end position="349"/>
    </location>
</feature>
<accession>A0A6J6T3F8</accession>
<name>A0A6J6T3F8_9ZZZZ</name>
<dbReference type="PROSITE" id="PS50011">
    <property type="entry name" value="PROTEIN_KINASE_DOM"/>
    <property type="match status" value="1"/>
</dbReference>
<evidence type="ECO:0000256" key="2">
    <source>
        <dbReference type="ARBA" id="ARBA00022741"/>
    </source>
</evidence>
<dbReference type="PROSITE" id="PS00107">
    <property type="entry name" value="PROTEIN_KINASE_ATP"/>
    <property type="match status" value="1"/>
</dbReference>
<dbReference type="InterPro" id="IPR000719">
    <property type="entry name" value="Prot_kinase_dom"/>
</dbReference>
<dbReference type="SMART" id="SM00220">
    <property type="entry name" value="S_TKc"/>
    <property type="match status" value="1"/>
</dbReference>
<evidence type="ECO:0000259" key="6">
    <source>
        <dbReference type="PROSITE" id="PS50011"/>
    </source>
</evidence>
<dbReference type="InterPro" id="IPR011009">
    <property type="entry name" value="Kinase-like_dom_sf"/>
</dbReference>
<dbReference type="PROSITE" id="PS00108">
    <property type="entry name" value="PROTEIN_KINASE_ST"/>
    <property type="match status" value="1"/>
</dbReference>
<dbReference type="GO" id="GO:0004674">
    <property type="term" value="F:protein serine/threonine kinase activity"/>
    <property type="evidence" value="ECO:0007669"/>
    <property type="project" value="TreeGrafter"/>
</dbReference>
<dbReference type="Gene3D" id="3.30.200.20">
    <property type="entry name" value="Phosphorylase Kinase, domain 1"/>
    <property type="match status" value="1"/>
</dbReference>
<feature type="region of interest" description="Disordered" evidence="5">
    <location>
        <begin position="312"/>
        <end position="354"/>
    </location>
</feature>
<evidence type="ECO:0000256" key="4">
    <source>
        <dbReference type="ARBA" id="ARBA00022840"/>
    </source>
</evidence>
<feature type="domain" description="Protein kinase" evidence="6">
    <location>
        <begin position="6"/>
        <end position="257"/>
    </location>
</feature>
<organism evidence="7">
    <name type="scientific">freshwater metagenome</name>
    <dbReference type="NCBI Taxonomy" id="449393"/>
    <lineage>
        <taxon>unclassified sequences</taxon>
        <taxon>metagenomes</taxon>
        <taxon>ecological metagenomes</taxon>
    </lineage>
</organism>
<proteinExistence type="predicted"/>
<keyword evidence="4" id="KW-0067">ATP-binding</keyword>
<gene>
    <name evidence="7" type="ORF">UFOPK2761_01307</name>
</gene>
<evidence type="ECO:0000256" key="3">
    <source>
        <dbReference type="ARBA" id="ARBA00022777"/>
    </source>
</evidence>
<dbReference type="CDD" id="cd14014">
    <property type="entry name" value="STKc_PknB_like"/>
    <property type="match status" value="1"/>
</dbReference>
<dbReference type="AlphaFoldDB" id="A0A6J6T3F8"/>
<keyword evidence="3" id="KW-0418">Kinase</keyword>
<dbReference type="SUPFAM" id="SSF56112">
    <property type="entry name" value="Protein kinase-like (PK-like)"/>
    <property type="match status" value="1"/>
</dbReference>
<dbReference type="InterPro" id="IPR017441">
    <property type="entry name" value="Protein_kinase_ATP_BS"/>
</dbReference>
<dbReference type="EMBL" id="CAEZYQ010000008">
    <property type="protein sequence ID" value="CAB4741427.1"/>
    <property type="molecule type" value="Genomic_DNA"/>
</dbReference>
<protein>
    <submittedName>
        <fullName evidence="7">Unannotated protein</fullName>
    </submittedName>
</protein>